<dbReference type="AlphaFoldDB" id="A0A9N8ZUB8"/>
<accession>A0A9N8ZUB8</accession>
<sequence length="209" mass="24077">MPLENTYIGVIVKLQNANNWSKAQMLKIISGYLHGLAAYWFEENVNTITYWNSDSNTAIMDFYAGKFKRLLKKVDSSSVLLDKYTVRLFLNGLKKNIIPLVTFSHPKNIEEAIDAAKQIESGQYYKQQSPILTQSSESNNAIDNLTKQMKHANEAPVSYPTTQDQQYDELEQVLDDYEEEELSEIEAYMTDSQEEYEDETDLLPLDYNS</sequence>
<keyword evidence="4" id="KW-1185">Reference proteome</keyword>
<comment type="caution">
    <text evidence="3">The sequence shown here is derived from an EMBL/GenBank/DDBJ whole genome shotgun (WGS) entry which is preliminary data.</text>
</comment>
<evidence type="ECO:0000256" key="1">
    <source>
        <dbReference type="SAM" id="Coils"/>
    </source>
</evidence>
<evidence type="ECO:0000256" key="2">
    <source>
        <dbReference type="SAM" id="MobiDB-lite"/>
    </source>
</evidence>
<protein>
    <submittedName>
        <fullName evidence="3">6051_t:CDS:1</fullName>
    </submittedName>
</protein>
<evidence type="ECO:0000313" key="3">
    <source>
        <dbReference type="EMBL" id="CAG8507491.1"/>
    </source>
</evidence>
<reference evidence="3" key="1">
    <citation type="submission" date="2021-06" db="EMBL/GenBank/DDBJ databases">
        <authorList>
            <person name="Kallberg Y."/>
            <person name="Tangrot J."/>
            <person name="Rosling A."/>
        </authorList>
    </citation>
    <scope>NUCLEOTIDE SEQUENCE</scope>
    <source>
        <strain evidence="3">UK204</strain>
    </source>
</reference>
<evidence type="ECO:0000313" key="4">
    <source>
        <dbReference type="Proteomes" id="UP000789570"/>
    </source>
</evidence>
<keyword evidence="1" id="KW-0175">Coiled coil</keyword>
<dbReference type="EMBL" id="CAJVPQ010000749">
    <property type="protein sequence ID" value="CAG8507491.1"/>
    <property type="molecule type" value="Genomic_DNA"/>
</dbReference>
<feature type="coiled-coil region" evidence="1">
    <location>
        <begin position="135"/>
        <end position="187"/>
    </location>
</feature>
<name>A0A9N8ZUB8_9GLOM</name>
<feature type="region of interest" description="Disordered" evidence="2">
    <location>
        <begin position="189"/>
        <end position="209"/>
    </location>
</feature>
<organism evidence="3 4">
    <name type="scientific">Funneliformis caledonium</name>
    <dbReference type="NCBI Taxonomy" id="1117310"/>
    <lineage>
        <taxon>Eukaryota</taxon>
        <taxon>Fungi</taxon>
        <taxon>Fungi incertae sedis</taxon>
        <taxon>Mucoromycota</taxon>
        <taxon>Glomeromycotina</taxon>
        <taxon>Glomeromycetes</taxon>
        <taxon>Glomerales</taxon>
        <taxon>Glomeraceae</taxon>
        <taxon>Funneliformis</taxon>
    </lineage>
</organism>
<gene>
    <name evidence="3" type="ORF">FCALED_LOCUS4022</name>
</gene>
<proteinExistence type="predicted"/>
<feature type="compositionally biased region" description="Acidic residues" evidence="2">
    <location>
        <begin position="192"/>
        <end position="201"/>
    </location>
</feature>
<dbReference type="Proteomes" id="UP000789570">
    <property type="component" value="Unassembled WGS sequence"/>
</dbReference>